<protein>
    <submittedName>
        <fullName evidence="1">Uncharacterized protein</fullName>
    </submittedName>
</protein>
<dbReference type="Proteomes" id="UP001477278">
    <property type="component" value="Unassembled WGS sequence"/>
</dbReference>
<comment type="caution">
    <text evidence="1">The sequence shown here is derived from an EMBL/GenBank/DDBJ whole genome shotgun (WGS) entry which is preliminary data.</text>
</comment>
<accession>A0ABV0FRL5</accession>
<gene>
    <name evidence="1" type="ORF">ABHN84_14365</name>
</gene>
<evidence type="ECO:0000313" key="2">
    <source>
        <dbReference type="Proteomes" id="UP001477278"/>
    </source>
</evidence>
<sequence length="61" mass="7108">MTDIEKLELAAHRSDIIDDVNNLIEKYRAIFGWDVPDIDEDLANRLILNEVRQALDDIQNK</sequence>
<reference evidence="1 2" key="1">
    <citation type="submission" date="2024-05" db="EMBL/GenBank/DDBJ databases">
        <title>Genome sequencing of Marine Estuary Bacteria, Shewanella vesiculosa and S. baltica, and Pseudomonas syringae.</title>
        <authorList>
            <person name="Gurung A."/>
            <person name="Maclea K.S."/>
        </authorList>
    </citation>
    <scope>NUCLEOTIDE SEQUENCE [LARGE SCALE GENOMIC DNA]</scope>
    <source>
        <strain evidence="1 2">1A</strain>
    </source>
</reference>
<proteinExistence type="predicted"/>
<name>A0ABV0FRL5_9GAMM</name>
<organism evidence="1 2">
    <name type="scientific">Shewanella vesiculosa</name>
    <dbReference type="NCBI Taxonomy" id="518738"/>
    <lineage>
        <taxon>Bacteria</taxon>
        <taxon>Pseudomonadati</taxon>
        <taxon>Pseudomonadota</taxon>
        <taxon>Gammaproteobacteria</taxon>
        <taxon>Alteromonadales</taxon>
        <taxon>Shewanellaceae</taxon>
        <taxon>Shewanella</taxon>
    </lineage>
</organism>
<dbReference type="RefSeq" id="WP_124016348.1">
    <property type="nucleotide sequence ID" value="NZ_JAACRJ010000024.1"/>
</dbReference>
<dbReference type="EMBL" id="JBDPZN010000006">
    <property type="protein sequence ID" value="MEO3683465.1"/>
    <property type="molecule type" value="Genomic_DNA"/>
</dbReference>
<evidence type="ECO:0000313" key="1">
    <source>
        <dbReference type="EMBL" id="MEO3683465.1"/>
    </source>
</evidence>
<keyword evidence="2" id="KW-1185">Reference proteome</keyword>